<reference evidence="1" key="1">
    <citation type="submission" date="2023-07" db="EMBL/GenBank/DDBJ databases">
        <title>draft genome sequence of fig (Ficus carica).</title>
        <authorList>
            <person name="Takahashi T."/>
            <person name="Nishimura K."/>
        </authorList>
    </citation>
    <scope>NUCLEOTIDE SEQUENCE</scope>
</reference>
<evidence type="ECO:0000313" key="3">
    <source>
        <dbReference type="Proteomes" id="UP001187192"/>
    </source>
</evidence>
<proteinExistence type="predicted"/>
<dbReference type="AlphaFoldDB" id="A0AA87YRT9"/>
<protein>
    <submittedName>
        <fullName evidence="1">Uncharacterized protein</fullName>
    </submittedName>
</protein>
<gene>
    <name evidence="1" type="ORF">TIFTF001_048930</name>
    <name evidence="2" type="ORF">TIFTF001_048932</name>
</gene>
<name>A0AA87YRT9_FICCA</name>
<evidence type="ECO:0000313" key="1">
    <source>
        <dbReference type="EMBL" id="GMN21809.1"/>
    </source>
</evidence>
<keyword evidence="3" id="KW-1185">Reference proteome</keyword>
<dbReference type="Proteomes" id="UP001187192">
    <property type="component" value="Unassembled WGS sequence"/>
</dbReference>
<accession>A0AA87YRT9</accession>
<dbReference type="EMBL" id="BTGU01006628">
    <property type="protein sequence ID" value="GMN21809.1"/>
    <property type="molecule type" value="Genomic_DNA"/>
</dbReference>
<dbReference type="EMBL" id="BTGU01006629">
    <property type="protein sequence ID" value="GMN21819.1"/>
    <property type="molecule type" value="Genomic_DNA"/>
</dbReference>
<sequence length="117" mass="13707">MIPVSIGVVQDWPRFWTVPESMPGFAFGGLGKKTIVDWLDSFLVGHFFYKLSYGRYPYQPVFLSVSGFQHRIVVGRLCILEQQQNVSKQVIQDAENFLYINGKFFDTFFQFRCSREY</sequence>
<organism evidence="1 3">
    <name type="scientific">Ficus carica</name>
    <name type="common">Common fig</name>
    <dbReference type="NCBI Taxonomy" id="3494"/>
    <lineage>
        <taxon>Eukaryota</taxon>
        <taxon>Viridiplantae</taxon>
        <taxon>Streptophyta</taxon>
        <taxon>Embryophyta</taxon>
        <taxon>Tracheophyta</taxon>
        <taxon>Spermatophyta</taxon>
        <taxon>Magnoliopsida</taxon>
        <taxon>eudicotyledons</taxon>
        <taxon>Gunneridae</taxon>
        <taxon>Pentapetalae</taxon>
        <taxon>rosids</taxon>
        <taxon>fabids</taxon>
        <taxon>Rosales</taxon>
        <taxon>Moraceae</taxon>
        <taxon>Ficeae</taxon>
        <taxon>Ficus</taxon>
    </lineage>
</organism>
<comment type="caution">
    <text evidence="1">The sequence shown here is derived from an EMBL/GenBank/DDBJ whole genome shotgun (WGS) entry which is preliminary data.</text>
</comment>
<evidence type="ECO:0000313" key="2">
    <source>
        <dbReference type="EMBL" id="GMN21819.1"/>
    </source>
</evidence>